<accession>A0A1L7V5S5</accession>
<evidence type="ECO:0000313" key="2">
    <source>
        <dbReference type="Proteomes" id="UP000183971"/>
    </source>
</evidence>
<dbReference type="Proteomes" id="UP000183971">
    <property type="component" value="Unassembled WGS sequence"/>
</dbReference>
<protein>
    <submittedName>
        <fullName evidence="1">Uncharacterized protein</fullName>
    </submittedName>
</protein>
<reference evidence="2" key="1">
    <citation type="journal article" date="2016" name="Genome Biol. Evol.">
        <title>Comparative 'omics' of the Fusarium fujikuroi species complex highlights differences in genetic potential and metabolite synthesis.</title>
        <authorList>
            <person name="Niehaus E.-M."/>
            <person name="Muensterkoetter M."/>
            <person name="Proctor R.H."/>
            <person name="Brown D.W."/>
            <person name="Sharon A."/>
            <person name="Idan Y."/>
            <person name="Oren-Young L."/>
            <person name="Sieber C.M."/>
            <person name="Novak O."/>
            <person name="Pencik A."/>
            <person name="Tarkowska D."/>
            <person name="Hromadova K."/>
            <person name="Freeman S."/>
            <person name="Maymon M."/>
            <person name="Elazar M."/>
            <person name="Youssef S.A."/>
            <person name="El-Shabrawy E.S.M."/>
            <person name="Shalaby A.B.A."/>
            <person name="Houterman P."/>
            <person name="Brock N.L."/>
            <person name="Burkhardt I."/>
            <person name="Tsavkelova E.A."/>
            <person name="Dickschat J.S."/>
            <person name="Galuszka P."/>
            <person name="Gueldener U."/>
            <person name="Tudzynski B."/>
        </authorList>
    </citation>
    <scope>NUCLEOTIDE SEQUENCE [LARGE SCALE GENOMIC DNA]</scope>
    <source>
        <strain evidence="2">ET1</strain>
    </source>
</reference>
<keyword evidence="2" id="KW-1185">Reference proteome</keyword>
<comment type="caution">
    <text evidence="1">The sequence shown here is derived from an EMBL/GenBank/DDBJ whole genome shotgun (WGS) entry which is preliminary data.</text>
</comment>
<dbReference type="GeneID" id="42048437"/>
<dbReference type="VEuPathDB" id="FungiDB:FPRO_03552"/>
<dbReference type="EMBL" id="FJOF01000002">
    <property type="protein sequence ID" value="CZR36188.1"/>
    <property type="molecule type" value="Genomic_DNA"/>
</dbReference>
<evidence type="ECO:0000313" key="1">
    <source>
        <dbReference type="EMBL" id="CZR36188.1"/>
    </source>
</evidence>
<gene>
    <name evidence="1" type="ORF">FPRO_03552</name>
</gene>
<organism evidence="1 2">
    <name type="scientific">Fusarium proliferatum (strain ET1)</name>
    <name type="common">Orchid endophyte fungus</name>
    <dbReference type="NCBI Taxonomy" id="1227346"/>
    <lineage>
        <taxon>Eukaryota</taxon>
        <taxon>Fungi</taxon>
        <taxon>Dikarya</taxon>
        <taxon>Ascomycota</taxon>
        <taxon>Pezizomycotina</taxon>
        <taxon>Sordariomycetes</taxon>
        <taxon>Hypocreomycetidae</taxon>
        <taxon>Hypocreales</taxon>
        <taxon>Nectriaceae</taxon>
        <taxon>Fusarium</taxon>
        <taxon>Fusarium fujikuroi species complex</taxon>
    </lineage>
</organism>
<name>A0A1L7V5S5_FUSPR</name>
<proteinExistence type="predicted"/>
<sequence>MSESLCLILFLCLALLLSFSVTLLTTFNITHVLPWSVICKWY</sequence>
<dbReference type="RefSeq" id="XP_031076781.1">
    <property type="nucleotide sequence ID" value="XM_031226223.1"/>
</dbReference>
<dbReference type="AlphaFoldDB" id="A0A1L7V5S5"/>